<dbReference type="PANTHER" id="PTHR37512">
    <property type="entry name" value="TRIFUNCTIONAL NAD BIOSYNTHESIS/REGULATOR PROTEIN NADR"/>
    <property type="match status" value="1"/>
</dbReference>
<dbReference type="PANTHER" id="PTHR37512:SF1">
    <property type="entry name" value="NADR_TTD14 AAA DOMAIN-CONTAINING PROTEIN"/>
    <property type="match status" value="1"/>
</dbReference>
<dbReference type="EMBL" id="MUIO01000110">
    <property type="protein sequence ID" value="ORC55759.1"/>
    <property type="molecule type" value="Genomic_DNA"/>
</dbReference>
<evidence type="ECO:0000313" key="3">
    <source>
        <dbReference type="Proteomes" id="UP000192815"/>
    </source>
</evidence>
<keyword evidence="3" id="KW-1185">Reference proteome</keyword>
<name>A0A1X0MZQ2_9PSED</name>
<gene>
    <name evidence="2" type="ORF">BZK31_24180</name>
</gene>
<protein>
    <submittedName>
        <fullName evidence="2">N-acetylglucosamine-6-sulfatase</fullName>
    </submittedName>
</protein>
<accession>A0A1X0MZQ2</accession>
<feature type="domain" description="NadR/Ttd14 AAA" evidence="1">
    <location>
        <begin position="5"/>
        <end position="160"/>
    </location>
</feature>
<dbReference type="AlphaFoldDB" id="A0A1X0MZQ2"/>
<reference evidence="3" key="1">
    <citation type="submission" date="2017-02" db="EMBL/GenBank/DDBJ databases">
        <title>Pseudomonas floridae sp. nov., a novel pathogenic bacterial species isolated from tomato.</title>
        <authorList>
            <person name="Timilsina S."/>
            <person name="Vallad G.E."/>
            <person name="Jones J.B."/>
        </authorList>
    </citation>
    <scope>NUCLEOTIDE SEQUENCE [LARGE SCALE GENOMIC DNA]</scope>
    <source>
        <strain evidence="3">GEV388</strain>
    </source>
</reference>
<comment type="caution">
    <text evidence="2">The sequence shown here is derived from an EMBL/GenBank/DDBJ whole genome shotgun (WGS) entry which is preliminary data.</text>
</comment>
<sequence length="192" mass="21965">MKVLVLTGPESSGKSWLSAAIQQRFGGVLVDEYVRHFIDEQGRDTVYADITPIAQGQLDREDAARATKPELLILDTHLLSNLLWSWSLFADCPQWIEQQLLARHYDLHLLLSAQGVEWISDGQRCQPQLAERQAFFDASKQWLDRHAQRYQVLDGDWQHRHEQAMTAVSELLGTSADLMLVQQPVESRSRNT</sequence>
<dbReference type="OrthoDB" id="7057953at2"/>
<proteinExistence type="predicted"/>
<dbReference type="InterPro" id="IPR052735">
    <property type="entry name" value="NAD_biosynth-regulator"/>
</dbReference>
<evidence type="ECO:0000259" key="1">
    <source>
        <dbReference type="Pfam" id="PF13521"/>
    </source>
</evidence>
<dbReference type="InterPro" id="IPR027417">
    <property type="entry name" value="P-loop_NTPase"/>
</dbReference>
<dbReference type="Pfam" id="PF13521">
    <property type="entry name" value="AAA_28"/>
    <property type="match status" value="1"/>
</dbReference>
<evidence type="ECO:0000313" key="2">
    <source>
        <dbReference type="EMBL" id="ORC55759.1"/>
    </source>
</evidence>
<dbReference type="STRING" id="1958950.BZK31_24180"/>
<dbReference type="SUPFAM" id="SSF52540">
    <property type="entry name" value="P-loop containing nucleoside triphosphate hydrolases"/>
    <property type="match status" value="1"/>
</dbReference>
<dbReference type="RefSeq" id="WP_083185797.1">
    <property type="nucleotide sequence ID" value="NZ_CBCRZR010000004.1"/>
</dbReference>
<dbReference type="InterPro" id="IPR038727">
    <property type="entry name" value="NadR/Ttd14_AAA_dom"/>
</dbReference>
<dbReference type="Proteomes" id="UP000192815">
    <property type="component" value="Unassembled WGS sequence"/>
</dbReference>
<organism evidence="2 3">
    <name type="scientific">Pseudomonas floridensis</name>
    <dbReference type="NCBI Taxonomy" id="1958950"/>
    <lineage>
        <taxon>Bacteria</taxon>
        <taxon>Pseudomonadati</taxon>
        <taxon>Pseudomonadota</taxon>
        <taxon>Gammaproteobacteria</taxon>
        <taxon>Pseudomonadales</taxon>
        <taxon>Pseudomonadaceae</taxon>
        <taxon>Pseudomonas</taxon>
    </lineage>
</organism>
<dbReference type="Gene3D" id="3.40.50.300">
    <property type="entry name" value="P-loop containing nucleotide triphosphate hydrolases"/>
    <property type="match status" value="1"/>
</dbReference>